<dbReference type="EMBL" id="CM023470">
    <property type="protein sequence ID" value="KAH7977246.1"/>
    <property type="molecule type" value="Genomic_DNA"/>
</dbReference>
<proteinExistence type="predicted"/>
<sequence>MGSGSRTFDERFPCFLTTGNSINRRNSESGIDRDQFLQDPFWTTGTAALSLIRASPPSTRARSAQMETDGTRSPDTMDADASSGQDEDDTNWFLVARKKKRLAQAAADLPPPPAPQVPRKTNARLPPLPIDDYKIVFRPRDGLNLGAWPQPSVARAIGIAAGLDSAVLNELIIRIRTDQNLAVLSTPDENLAARLQRVQFICMGLTQHAVQAYVAAPDNSCKGVVSGLEPNTTTTTLLENLRCSEAPVLHARMMGPTNTALITFSGTHVPHYVRMYGAELRCHIYRPRQQVCSVCLSMGHRADVCPMPDKPRCAACGISNPPKEHECTPKCIHCDGAHPATDPRCPSRQLPAHNKSHVLREHNKRKEQRPPPGPAQGQLGSTTQQGAQQNPTQSEKTPGSSAENPWTRGRSRTRGSTGDRLQTDRSRSAGGSKGRTPSHGRSRDRGHNKKGSDKKEQAVSWAAQFPPLSPSPHTPPSVTQHSKPQPTPQPMTTDNEPRLNDSLQTSRTVYCTQQALNEMAASLKTELVTLMQAEMQKMKEVIMAEVTAPLQQLIQQALQPAVQQMVADIKQQIAAALGQLSISPPLSKRSLSPSRETQRSHPYLRPARLPSPDRTPAPLNPESSLPSTSQADVPPAGQPPGINQTQIIADHGQKPRARTQALARIFGDGTTETPVLYTDAARYPGRRAMCLAVIDNTDALKVCTTVLTADSGSAEEAAIALAIVHASILPTYDSPITIVTDSQAACRAFAQGLVTAHTHRILSSVPPPTLRRAHLPATTDFSSRSNELQAYDSGFTAPPFELLLLKALFCTLRQPVEK</sequence>
<organism evidence="1 2">
    <name type="scientific">Dermacentor silvarum</name>
    <name type="common">Tick</name>
    <dbReference type="NCBI Taxonomy" id="543639"/>
    <lineage>
        <taxon>Eukaryota</taxon>
        <taxon>Metazoa</taxon>
        <taxon>Ecdysozoa</taxon>
        <taxon>Arthropoda</taxon>
        <taxon>Chelicerata</taxon>
        <taxon>Arachnida</taxon>
        <taxon>Acari</taxon>
        <taxon>Parasitiformes</taxon>
        <taxon>Ixodida</taxon>
        <taxon>Ixodoidea</taxon>
        <taxon>Ixodidae</taxon>
        <taxon>Rhipicephalinae</taxon>
        <taxon>Dermacentor</taxon>
    </lineage>
</organism>
<accession>A0ACB8DSG4</accession>
<name>A0ACB8DSG4_DERSI</name>
<gene>
    <name evidence="1" type="ORF">HPB49_000134</name>
</gene>
<reference evidence="1" key="1">
    <citation type="submission" date="2020-05" db="EMBL/GenBank/DDBJ databases">
        <title>Large-scale comparative analyses of tick genomes elucidate their genetic diversity and vector capacities.</title>
        <authorList>
            <person name="Jia N."/>
            <person name="Wang J."/>
            <person name="Shi W."/>
            <person name="Du L."/>
            <person name="Sun Y."/>
            <person name="Zhan W."/>
            <person name="Jiang J."/>
            <person name="Wang Q."/>
            <person name="Zhang B."/>
            <person name="Ji P."/>
            <person name="Sakyi L.B."/>
            <person name="Cui X."/>
            <person name="Yuan T."/>
            <person name="Jiang B."/>
            <person name="Yang W."/>
            <person name="Lam T.T.-Y."/>
            <person name="Chang Q."/>
            <person name="Ding S."/>
            <person name="Wang X."/>
            <person name="Zhu J."/>
            <person name="Ruan X."/>
            <person name="Zhao L."/>
            <person name="Wei J."/>
            <person name="Que T."/>
            <person name="Du C."/>
            <person name="Cheng J."/>
            <person name="Dai P."/>
            <person name="Han X."/>
            <person name="Huang E."/>
            <person name="Gao Y."/>
            <person name="Liu J."/>
            <person name="Shao H."/>
            <person name="Ye R."/>
            <person name="Li L."/>
            <person name="Wei W."/>
            <person name="Wang X."/>
            <person name="Wang C."/>
            <person name="Yang T."/>
            <person name="Huo Q."/>
            <person name="Li W."/>
            <person name="Guo W."/>
            <person name="Chen H."/>
            <person name="Zhou L."/>
            <person name="Ni X."/>
            <person name="Tian J."/>
            <person name="Zhou Y."/>
            <person name="Sheng Y."/>
            <person name="Liu T."/>
            <person name="Pan Y."/>
            <person name="Xia L."/>
            <person name="Li J."/>
            <person name="Zhao F."/>
            <person name="Cao W."/>
        </authorList>
    </citation>
    <scope>NUCLEOTIDE SEQUENCE</scope>
    <source>
        <strain evidence="1">Dsil-2018</strain>
    </source>
</reference>
<evidence type="ECO:0000313" key="2">
    <source>
        <dbReference type="Proteomes" id="UP000821865"/>
    </source>
</evidence>
<comment type="caution">
    <text evidence="1">The sequence shown here is derived from an EMBL/GenBank/DDBJ whole genome shotgun (WGS) entry which is preliminary data.</text>
</comment>
<protein>
    <submittedName>
        <fullName evidence="1">Uncharacterized protein</fullName>
    </submittedName>
</protein>
<dbReference type="Proteomes" id="UP000821865">
    <property type="component" value="Chromosome 1"/>
</dbReference>
<keyword evidence="2" id="KW-1185">Reference proteome</keyword>
<evidence type="ECO:0000313" key="1">
    <source>
        <dbReference type="EMBL" id="KAH7977246.1"/>
    </source>
</evidence>